<dbReference type="EMBL" id="FR824064">
    <property type="protein sequence ID" value="CCA16190.1"/>
    <property type="molecule type" value="Genomic_DNA"/>
</dbReference>
<dbReference type="HOGENOM" id="CLU_2390562_0_0_1"/>
<reference evidence="1" key="1">
    <citation type="journal article" date="2011" name="PLoS Biol.">
        <title>Gene gain and loss during evolution of obligate parasitism in the white rust pathogen of Arabidopsis thaliana.</title>
        <authorList>
            <person name="Kemen E."/>
            <person name="Gardiner A."/>
            <person name="Schultz-Larsen T."/>
            <person name="Kemen A.C."/>
            <person name="Balmuth A.L."/>
            <person name="Robert-Seilaniantz A."/>
            <person name="Bailey K."/>
            <person name="Holub E."/>
            <person name="Studholme D.J."/>
            <person name="Maclean D."/>
            <person name="Jones J.D."/>
        </authorList>
    </citation>
    <scope>NUCLEOTIDE SEQUENCE</scope>
</reference>
<protein>
    <submittedName>
        <fullName evidence="1">AlNc14C19G1970 protein</fullName>
    </submittedName>
</protein>
<accession>F0W500</accession>
<evidence type="ECO:0000313" key="1">
    <source>
        <dbReference type="EMBL" id="CCA16190.1"/>
    </source>
</evidence>
<name>F0W500_9STRA</name>
<reference evidence="1" key="2">
    <citation type="submission" date="2011-02" db="EMBL/GenBank/DDBJ databases">
        <authorList>
            <person name="MacLean D."/>
        </authorList>
    </citation>
    <scope>NUCLEOTIDE SEQUENCE</scope>
</reference>
<sequence length="94" mass="11195">MDEQEPARNWQNDQKIFVERIIKAHKIYKRANLNTNALPYLYRWSSHIFCTNWPEGLSLISQNCQRNLISELNFLKNDILSISKAARGEKWFLL</sequence>
<proteinExistence type="predicted"/>
<organism evidence="1">
    <name type="scientific">Albugo laibachii Nc14</name>
    <dbReference type="NCBI Taxonomy" id="890382"/>
    <lineage>
        <taxon>Eukaryota</taxon>
        <taxon>Sar</taxon>
        <taxon>Stramenopiles</taxon>
        <taxon>Oomycota</taxon>
        <taxon>Peronosporomycetes</taxon>
        <taxon>Albuginales</taxon>
        <taxon>Albuginaceae</taxon>
        <taxon>Albugo</taxon>
    </lineage>
</organism>
<gene>
    <name evidence="1" type="primary">AlNc14C19G1970</name>
    <name evidence="1" type="ORF">ALNC14_023330</name>
</gene>
<dbReference type="AlphaFoldDB" id="F0W500"/>